<dbReference type="HOGENOM" id="CLU_2470009_0_0_1"/>
<name>A0A0C3JT84_PISTI</name>
<gene>
    <name evidence="1" type="ORF">M404DRAFT_1003702</name>
</gene>
<dbReference type="EMBL" id="KN831994">
    <property type="protein sequence ID" value="KIO00697.1"/>
    <property type="molecule type" value="Genomic_DNA"/>
</dbReference>
<evidence type="ECO:0000313" key="1">
    <source>
        <dbReference type="EMBL" id="KIO00697.1"/>
    </source>
</evidence>
<accession>A0A0C3JT84</accession>
<organism evidence="1 2">
    <name type="scientific">Pisolithus tinctorius Marx 270</name>
    <dbReference type="NCBI Taxonomy" id="870435"/>
    <lineage>
        <taxon>Eukaryota</taxon>
        <taxon>Fungi</taxon>
        <taxon>Dikarya</taxon>
        <taxon>Basidiomycota</taxon>
        <taxon>Agaricomycotina</taxon>
        <taxon>Agaricomycetes</taxon>
        <taxon>Agaricomycetidae</taxon>
        <taxon>Boletales</taxon>
        <taxon>Sclerodermatineae</taxon>
        <taxon>Pisolithaceae</taxon>
        <taxon>Pisolithus</taxon>
    </lineage>
</organism>
<dbReference type="AlphaFoldDB" id="A0A0C3JT84"/>
<reference evidence="1 2" key="1">
    <citation type="submission" date="2014-04" db="EMBL/GenBank/DDBJ databases">
        <authorList>
            <consortium name="DOE Joint Genome Institute"/>
            <person name="Kuo A."/>
            <person name="Kohler A."/>
            <person name="Costa M.D."/>
            <person name="Nagy L.G."/>
            <person name="Floudas D."/>
            <person name="Copeland A."/>
            <person name="Barry K.W."/>
            <person name="Cichocki N."/>
            <person name="Veneault-Fourrey C."/>
            <person name="LaButti K."/>
            <person name="Lindquist E.A."/>
            <person name="Lipzen A."/>
            <person name="Lundell T."/>
            <person name="Morin E."/>
            <person name="Murat C."/>
            <person name="Sun H."/>
            <person name="Tunlid A."/>
            <person name="Henrissat B."/>
            <person name="Grigoriev I.V."/>
            <person name="Hibbett D.S."/>
            <person name="Martin F."/>
            <person name="Nordberg H.P."/>
            <person name="Cantor M.N."/>
            <person name="Hua S.X."/>
        </authorList>
    </citation>
    <scope>NUCLEOTIDE SEQUENCE [LARGE SCALE GENOMIC DNA]</scope>
    <source>
        <strain evidence="1 2">Marx 270</strain>
    </source>
</reference>
<sequence>MTELRLGLVSDHYSAESTVNVRQAYPSSGIDVQSCVFVFVDLTDPGQSPGNLSLSIGGPLIECQPQLDVTLRPEKLSDGTVGFFYLWR</sequence>
<dbReference type="Proteomes" id="UP000054217">
    <property type="component" value="Unassembled WGS sequence"/>
</dbReference>
<proteinExistence type="predicted"/>
<keyword evidence="2" id="KW-1185">Reference proteome</keyword>
<dbReference type="InParanoid" id="A0A0C3JT84"/>
<evidence type="ECO:0000313" key="2">
    <source>
        <dbReference type="Proteomes" id="UP000054217"/>
    </source>
</evidence>
<reference evidence="2" key="2">
    <citation type="submission" date="2015-01" db="EMBL/GenBank/DDBJ databases">
        <title>Evolutionary Origins and Diversification of the Mycorrhizal Mutualists.</title>
        <authorList>
            <consortium name="DOE Joint Genome Institute"/>
            <consortium name="Mycorrhizal Genomics Consortium"/>
            <person name="Kohler A."/>
            <person name="Kuo A."/>
            <person name="Nagy L.G."/>
            <person name="Floudas D."/>
            <person name="Copeland A."/>
            <person name="Barry K.W."/>
            <person name="Cichocki N."/>
            <person name="Veneault-Fourrey C."/>
            <person name="LaButti K."/>
            <person name="Lindquist E.A."/>
            <person name="Lipzen A."/>
            <person name="Lundell T."/>
            <person name="Morin E."/>
            <person name="Murat C."/>
            <person name="Riley R."/>
            <person name="Ohm R."/>
            <person name="Sun H."/>
            <person name="Tunlid A."/>
            <person name="Henrissat B."/>
            <person name="Grigoriev I.V."/>
            <person name="Hibbett D.S."/>
            <person name="Martin F."/>
        </authorList>
    </citation>
    <scope>NUCLEOTIDE SEQUENCE [LARGE SCALE GENOMIC DNA]</scope>
    <source>
        <strain evidence="2">Marx 270</strain>
    </source>
</reference>
<protein>
    <submittedName>
        <fullName evidence="1">Uncharacterized protein</fullName>
    </submittedName>
</protein>